<accession>A0AAV5ME52</accession>
<feature type="compositionally biased region" description="Basic residues" evidence="1">
    <location>
        <begin position="480"/>
        <end position="490"/>
    </location>
</feature>
<dbReference type="CDD" id="cd00590">
    <property type="entry name" value="RRM_SF"/>
    <property type="match status" value="1"/>
</dbReference>
<feature type="domain" description="Reverse transcriptase" evidence="2">
    <location>
        <begin position="1173"/>
        <end position="1451"/>
    </location>
</feature>
<dbReference type="PANTHER" id="PTHR33116">
    <property type="entry name" value="REVERSE TRANSCRIPTASE ZINC-BINDING DOMAIN-CONTAINING PROTEIN-RELATED-RELATED"/>
    <property type="match status" value="1"/>
</dbReference>
<feature type="compositionally biased region" description="Acidic residues" evidence="1">
    <location>
        <begin position="421"/>
        <end position="439"/>
    </location>
</feature>
<dbReference type="InterPro" id="IPR035979">
    <property type="entry name" value="RBD_domain_sf"/>
</dbReference>
<feature type="region of interest" description="Disordered" evidence="1">
    <location>
        <begin position="411"/>
        <end position="439"/>
    </location>
</feature>
<proteinExistence type="predicted"/>
<dbReference type="GO" id="GO:0003824">
    <property type="term" value="F:catalytic activity"/>
    <property type="evidence" value="ECO:0007669"/>
    <property type="project" value="InterPro"/>
</dbReference>
<dbReference type="Pfam" id="PF03372">
    <property type="entry name" value="Exo_endo_phos"/>
    <property type="match status" value="1"/>
</dbReference>
<organism evidence="3 4">
    <name type="scientific">Rubroshorea leprosula</name>
    <dbReference type="NCBI Taxonomy" id="152421"/>
    <lineage>
        <taxon>Eukaryota</taxon>
        <taxon>Viridiplantae</taxon>
        <taxon>Streptophyta</taxon>
        <taxon>Embryophyta</taxon>
        <taxon>Tracheophyta</taxon>
        <taxon>Spermatophyta</taxon>
        <taxon>Magnoliopsida</taxon>
        <taxon>eudicotyledons</taxon>
        <taxon>Gunneridae</taxon>
        <taxon>Pentapetalae</taxon>
        <taxon>rosids</taxon>
        <taxon>malvids</taxon>
        <taxon>Malvales</taxon>
        <taxon>Dipterocarpaceae</taxon>
        <taxon>Rubroshorea</taxon>
    </lineage>
</organism>
<dbReference type="Proteomes" id="UP001054252">
    <property type="component" value="Unassembled WGS sequence"/>
</dbReference>
<feature type="region of interest" description="Disordered" evidence="1">
    <location>
        <begin position="565"/>
        <end position="654"/>
    </location>
</feature>
<dbReference type="InterPro" id="IPR012677">
    <property type="entry name" value="Nucleotide-bd_a/b_plait_sf"/>
</dbReference>
<feature type="compositionally biased region" description="Basic residues" evidence="1">
    <location>
        <begin position="643"/>
        <end position="653"/>
    </location>
</feature>
<keyword evidence="4" id="KW-1185">Reference proteome</keyword>
<evidence type="ECO:0000259" key="2">
    <source>
        <dbReference type="PROSITE" id="PS50878"/>
    </source>
</evidence>
<dbReference type="CDD" id="cd01650">
    <property type="entry name" value="RT_nLTR_like"/>
    <property type="match status" value="1"/>
</dbReference>
<dbReference type="PANTHER" id="PTHR33116:SF78">
    <property type="entry name" value="OS12G0587133 PROTEIN"/>
    <property type="match status" value="1"/>
</dbReference>
<dbReference type="PROSITE" id="PS50878">
    <property type="entry name" value="RT_POL"/>
    <property type="match status" value="1"/>
</dbReference>
<name>A0AAV5ME52_9ROSI</name>
<dbReference type="InterPro" id="IPR043502">
    <property type="entry name" value="DNA/RNA_pol_sf"/>
</dbReference>
<dbReference type="InterPro" id="IPR036691">
    <property type="entry name" value="Endo/exonu/phosph_ase_sf"/>
</dbReference>
<feature type="region of interest" description="Disordered" evidence="1">
    <location>
        <begin position="476"/>
        <end position="519"/>
    </location>
</feature>
<gene>
    <name evidence="3" type="ORF">SLEP1_g53724</name>
</gene>
<dbReference type="SUPFAM" id="SSF56672">
    <property type="entry name" value="DNA/RNA polymerases"/>
    <property type="match status" value="1"/>
</dbReference>
<reference evidence="3 4" key="1">
    <citation type="journal article" date="2021" name="Commun. Biol.">
        <title>The genome of Shorea leprosula (Dipterocarpaceae) highlights the ecological relevance of drought in aseasonal tropical rainforests.</title>
        <authorList>
            <person name="Ng K.K.S."/>
            <person name="Kobayashi M.J."/>
            <person name="Fawcett J.A."/>
            <person name="Hatakeyama M."/>
            <person name="Paape T."/>
            <person name="Ng C.H."/>
            <person name="Ang C.C."/>
            <person name="Tnah L.H."/>
            <person name="Lee C.T."/>
            <person name="Nishiyama T."/>
            <person name="Sese J."/>
            <person name="O'Brien M.J."/>
            <person name="Copetti D."/>
            <person name="Mohd Noor M.I."/>
            <person name="Ong R.C."/>
            <person name="Putra M."/>
            <person name="Sireger I.Z."/>
            <person name="Indrioko S."/>
            <person name="Kosugi Y."/>
            <person name="Izuno A."/>
            <person name="Isagi Y."/>
            <person name="Lee S.L."/>
            <person name="Shimizu K.K."/>
        </authorList>
    </citation>
    <scope>NUCLEOTIDE SEQUENCE [LARGE SCALE GENOMIC DNA]</scope>
    <source>
        <strain evidence="3">214</strain>
    </source>
</reference>
<dbReference type="SUPFAM" id="SSF54928">
    <property type="entry name" value="RNA-binding domain, RBD"/>
    <property type="match status" value="1"/>
</dbReference>
<dbReference type="Gene3D" id="3.30.70.330">
    <property type="match status" value="1"/>
</dbReference>
<comment type="caution">
    <text evidence="3">The sequence shown here is derived from an EMBL/GenBank/DDBJ whole genome shotgun (WGS) entry which is preliminary data.</text>
</comment>
<dbReference type="Gene3D" id="3.60.10.10">
    <property type="entry name" value="Endonuclease/exonuclease/phosphatase"/>
    <property type="match status" value="1"/>
</dbReference>
<evidence type="ECO:0000313" key="3">
    <source>
        <dbReference type="EMBL" id="GKV46752.1"/>
    </source>
</evidence>
<dbReference type="EMBL" id="BPVZ01000215">
    <property type="protein sequence ID" value="GKV46752.1"/>
    <property type="molecule type" value="Genomic_DNA"/>
</dbReference>
<dbReference type="Pfam" id="PF13966">
    <property type="entry name" value="zf-RVT"/>
    <property type="match status" value="1"/>
</dbReference>
<protein>
    <recommendedName>
        <fullName evidence="2">Reverse transcriptase domain-containing protein</fullName>
    </recommendedName>
</protein>
<sequence length="1792" mass="206536">MMRGRASVRERGPERVIGTREQGQWTAQRYEWLHRESRNQQREYYGGFEKRIYNQATPFFFTNFPDEWSFEQMWSTFNRLGEGRVIEIECPKKRDRMGRRFGFVRFLEVKDAGELERKLNQIQNGGFKLQANKPRFEKAENQNHHQRNMGTRAPKVATPNAGAKRNLTYAEIVKGNTADYQSTGQIEGRYQGANIREQRKRFRASVQTKWRWKPKQQPQAWSGMEFNVKQNEYEWLEKCFVGTARSVTLIPTLQEKFFMEGVFFCKIKAMGGRLVLLEGHEYEDLKELTETGQDWLGQWFEEIRPWKPSIVAAERFAWIRCVGLPLHAWKPEYFQSFGNLWGTFVSLDDSTSGKIRLDAARFLISTPMTEFISKTLTIKINGILYKVKFSEEESSNGLYIRNSDFKINGGNEYGDKRSTEASDEDTDQPSCDIDSEQTQCDEEDDDMAIELRVPETDLEDEARGIDTMARLSVDSSAKRSVNHQNKHKGLAKGIEEEASVTGEPDECFQNANELTTGGLEGSTRKHLMIAGLEEERSGMGAEMDASEEIIGNRKFFKKGAEEVASQASSAESATDKSSAADVEMQRKEGEAIEMIGPVRKKNSENGRNGPKDDGPNNEECYSISLGKHNGPNIEDPNPTSRSKPSKVVKKAAAHVRTDKEDSFWKDMADDAGEMPNWTKKGEGKKNNQQKRRVKTCRSVYMQGLGGWGKKREVRELVIKHRVEVLFLQETKMEIVDRKLCRKLWDSDNMEWVAKSAAGASGGLIIIWNSEIIKKMDVFEGEGFIGIHGLWGPNEYPCFLCNVYSPCDLIKKKILWRDLEQLIRNYTGCWCLGGDFNAIRCSQESKGGKSVRRDIKGFEEFIVKNGLLDLPLLGRKYTWYQPNGRCMSRLDRFLFNDEWLLKWPDLKQWGLQRSLSDHCPILAKNEVRNWGPKPFKFFNAWLHIPGFTDMVTAKWKELKLQGWGGFILKEKLKMTKDFLRVWSKSNIQEVDRKIEQAREEINRVDSKGETSNLSNEDIIVRSSHYTELLKNMQLKEEMAQQKARKTWLKSGDANTSFFHKCIRGRWRRNEINVISVEGKQLRQVEDIKQGVMKYFAKLFTDEGWQRPTLEGLSFKTISEEDRRMLIQPFTEEEVKAAVWNCESTKAPGPNGFTFGFIKNEWEVIKVDIMDFLMDFHTNGRMVRGSNASFLVLIPKRENPQGIEEYRPISLIGCMYKILAKVLANRLSRVLNTIIGENQSAFIEGKQLVDSVVVANEAIDEVRKRKSRCFVFKIDFEKAYDKVSWSFLDYMMEKMGFDKVWREWIAECLRSNTVSMLLNGSATKEFSMSRGLRQGDPLSPFLFLMVAEALNGLTSAAVAKGYLRGVKIGNGELEISHLQFADDTIFMGEATEDNIWMIKCIMRAFELVSGLKVNYRKSSLIGVNTGEEWTRKMAWLLNCKTDSLPCKYLGMPLGANPRRIDTWKPIIETFRRKLSVWKGKFLSLGGRITLINSVLSSLPVFLMSLYLLPKQVIRELDKIRRNFLWGGVGGGRKIAWVAWERVCCGKKEGGLGVKNLRWFNMALLGKWWGRLIGGDKGLWSKVLLEKYGGKEGNWISWMKEGRGIGSPWWKDICKLNTGLRNKDGWLLPNFNLKLGDGTSVRFWLDVWVGEDSLANVFPRLFLLDTDKNCSIYDRGQWSDGGWCWRFQWRRPIRAWEEEKLQQLIGTINHIKPVQNVKDTWRWRPDNEGKYTTRSAYEQLAKKEESTLMEYRKIWSAQVPSKVSAFSWQMLLDRIPTKVNLAKRGIMDDNQAQMA</sequence>
<dbReference type="InterPro" id="IPR005135">
    <property type="entry name" value="Endo/exonuclease/phosphatase"/>
</dbReference>
<dbReference type="InterPro" id="IPR026960">
    <property type="entry name" value="RVT-Znf"/>
</dbReference>
<dbReference type="SUPFAM" id="SSF56219">
    <property type="entry name" value="DNase I-like"/>
    <property type="match status" value="1"/>
</dbReference>
<dbReference type="Pfam" id="PF00078">
    <property type="entry name" value="RVT_1"/>
    <property type="match status" value="1"/>
</dbReference>
<feature type="compositionally biased region" description="Basic and acidic residues" evidence="1">
    <location>
        <begin position="601"/>
        <end position="614"/>
    </location>
</feature>
<dbReference type="GO" id="GO:0003676">
    <property type="term" value="F:nucleic acid binding"/>
    <property type="evidence" value="ECO:0007669"/>
    <property type="project" value="InterPro"/>
</dbReference>
<evidence type="ECO:0000313" key="4">
    <source>
        <dbReference type="Proteomes" id="UP001054252"/>
    </source>
</evidence>
<dbReference type="InterPro" id="IPR000477">
    <property type="entry name" value="RT_dom"/>
</dbReference>
<evidence type="ECO:0000256" key="1">
    <source>
        <dbReference type="SAM" id="MobiDB-lite"/>
    </source>
</evidence>